<comment type="caution">
    <text evidence="1">The sequence shown here is derived from an EMBL/GenBank/DDBJ whole genome shotgun (WGS) entry which is preliminary data.</text>
</comment>
<evidence type="ECO:0000313" key="2">
    <source>
        <dbReference type="Proteomes" id="UP000789920"/>
    </source>
</evidence>
<feature type="non-terminal residue" evidence="1">
    <location>
        <position position="47"/>
    </location>
</feature>
<dbReference type="EMBL" id="CAJVQC010030063">
    <property type="protein sequence ID" value="CAG8744501.1"/>
    <property type="molecule type" value="Genomic_DNA"/>
</dbReference>
<evidence type="ECO:0000313" key="1">
    <source>
        <dbReference type="EMBL" id="CAG8744501.1"/>
    </source>
</evidence>
<feature type="non-terminal residue" evidence="1">
    <location>
        <position position="1"/>
    </location>
</feature>
<reference evidence="1" key="1">
    <citation type="submission" date="2021-06" db="EMBL/GenBank/DDBJ databases">
        <authorList>
            <person name="Kallberg Y."/>
            <person name="Tangrot J."/>
            <person name="Rosling A."/>
        </authorList>
    </citation>
    <scope>NUCLEOTIDE SEQUENCE</scope>
    <source>
        <strain evidence="1">MA461A</strain>
    </source>
</reference>
<sequence length="47" mass="5705">VKTAYELYEHWIVIIGMARDTLILAQEKQAKYYDKGYRDLEIQKRDQ</sequence>
<name>A0ACA9QHA0_9GLOM</name>
<keyword evidence="2" id="KW-1185">Reference proteome</keyword>
<dbReference type="Proteomes" id="UP000789920">
    <property type="component" value="Unassembled WGS sequence"/>
</dbReference>
<organism evidence="1 2">
    <name type="scientific">Racocetra persica</name>
    <dbReference type="NCBI Taxonomy" id="160502"/>
    <lineage>
        <taxon>Eukaryota</taxon>
        <taxon>Fungi</taxon>
        <taxon>Fungi incertae sedis</taxon>
        <taxon>Mucoromycota</taxon>
        <taxon>Glomeromycotina</taxon>
        <taxon>Glomeromycetes</taxon>
        <taxon>Diversisporales</taxon>
        <taxon>Gigasporaceae</taxon>
        <taxon>Racocetra</taxon>
    </lineage>
</organism>
<accession>A0ACA9QHA0</accession>
<gene>
    <name evidence="1" type="ORF">RPERSI_LOCUS13504</name>
</gene>
<proteinExistence type="predicted"/>
<protein>
    <submittedName>
        <fullName evidence="1">1343_t:CDS:1</fullName>
    </submittedName>
</protein>